<evidence type="ECO:0000313" key="5">
    <source>
        <dbReference type="Proteomes" id="UP000295142"/>
    </source>
</evidence>
<dbReference type="OrthoDB" id="9789603at2"/>
<dbReference type="GO" id="GO:0016747">
    <property type="term" value="F:acyltransferase activity, transferring groups other than amino-acyl groups"/>
    <property type="evidence" value="ECO:0007669"/>
    <property type="project" value="InterPro"/>
</dbReference>
<dbReference type="SUPFAM" id="SSF55729">
    <property type="entry name" value="Acyl-CoA N-acyltransferases (Nat)"/>
    <property type="match status" value="1"/>
</dbReference>
<dbReference type="PROSITE" id="PS51186">
    <property type="entry name" value="GNAT"/>
    <property type="match status" value="1"/>
</dbReference>
<dbReference type="PANTHER" id="PTHR43877:SF1">
    <property type="entry name" value="ACETYLTRANSFERASE"/>
    <property type="match status" value="1"/>
</dbReference>
<dbReference type="EMBL" id="SLWW01000005">
    <property type="protein sequence ID" value="TCO72104.1"/>
    <property type="molecule type" value="Genomic_DNA"/>
</dbReference>
<dbReference type="AlphaFoldDB" id="A0A4R2KG78"/>
<reference evidence="4 5" key="1">
    <citation type="submission" date="2019-03" db="EMBL/GenBank/DDBJ databases">
        <title>Genomic Encyclopedia of Type Strains, Phase IV (KMG-IV): sequencing the most valuable type-strain genomes for metagenomic binning, comparative biology and taxonomic classification.</title>
        <authorList>
            <person name="Goeker M."/>
        </authorList>
    </citation>
    <scope>NUCLEOTIDE SEQUENCE [LARGE SCALE GENOMIC DNA]</scope>
    <source>
        <strain evidence="4 5">DSM 4868</strain>
    </source>
</reference>
<organism evidence="4 5">
    <name type="scientific">Rhodovulum euryhalinum</name>
    <dbReference type="NCBI Taxonomy" id="35805"/>
    <lineage>
        <taxon>Bacteria</taxon>
        <taxon>Pseudomonadati</taxon>
        <taxon>Pseudomonadota</taxon>
        <taxon>Alphaproteobacteria</taxon>
        <taxon>Rhodobacterales</taxon>
        <taxon>Paracoccaceae</taxon>
        <taxon>Rhodovulum</taxon>
    </lineage>
</organism>
<dbReference type="InterPro" id="IPR016181">
    <property type="entry name" value="Acyl_CoA_acyltransferase"/>
</dbReference>
<evidence type="ECO:0000256" key="1">
    <source>
        <dbReference type="ARBA" id="ARBA00022679"/>
    </source>
</evidence>
<feature type="domain" description="N-acetyltransferase" evidence="3">
    <location>
        <begin position="3"/>
        <end position="147"/>
    </location>
</feature>
<keyword evidence="2" id="KW-0012">Acyltransferase</keyword>
<evidence type="ECO:0000313" key="4">
    <source>
        <dbReference type="EMBL" id="TCO72104.1"/>
    </source>
</evidence>
<dbReference type="RefSeq" id="WP_132543659.1">
    <property type="nucleotide sequence ID" value="NZ_SLWW01000005.1"/>
</dbReference>
<dbReference type="InterPro" id="IPR050832">
    <property type="entry name" value="Bact_Acetyltransf"/>
</dbReference>
<name>A0A4R2KG78_9RHOB</name>
<keyword evidence="5" id="KW-1185">Reference proteome</keyword>
<dbReference type="PANTHER" id="PTHR43877">
    <property type="entry name" value="AMINOALKYLPHOSPHONATE N-ACETYLTRANSFERASE-RELATED-RELATED"/>
    <property type="match status" value="1"/>
</dbReference>
<dbReference type="Gene3D" id="3.40.630.30">
    <property type="match status" value="1"/>
</dbReference>
<keyword evidence="1 4" id="KW-0808">Transferase</keyword>
<comment type="caution">
    <text evidence="4">The sequence shown here is derived from an EMBL/GenBank/DDBJ whole genome shotgun (WGS) entry which is preliminary data.</text>
</comment>
<dbReference type="Pfam" id="PF00583">
    <property type="entry name" value="Acetyltransf_1"/>
    <property type="match status" value="1"/>
</dbReference>
<protein>
    <submittedName>
        <fullName evidence="4">N-acetylglutamate synthase-like GNAT family acetyltransferase</fullName>
    </submittedName>
</protein>
<proteinExistence type="predicted"/>
<evidence type="ECO:0000256" key="2">
    <source>
        <dbReference type="ARBA" id="ARBA00023315"/>
    </source>
</evidence>
<sequence>MAIIIRQARRAELGRIVGLFVEDQADAILEALNMDVYEVAFDAMEAERDNLLIVGEENGRIVACYQLACLSGLVDHGARRALVAGLRVAADRAGQGIEARMLEDAKSRARALRCRLIEIAEMPETAADLLDGLGFTASGTTYRQRLD</sequence>
<accession>A0A4R2KG78</accession>
<gene>
    <name evidence="4" type="ORF">EV655_105212</name>
</gene>
<dbReference type="Proteomes" id="UP000295142">
    <property type="component" value="Unassembled WGS sequence"/>
</dbReference>
<evidence type="ECO:0000259" key="3">
    <source>
        <dbReference type="PROSITE" id="PS51186"/>
    </source>
</evidence>
<dbReference type="InterPro" id="IPR000182">
    <property type="entry name" value="GNAT_dom"/>
</dbReference>